<evidence type="ECO:0000313" key="3">
    <source>
        <dbReference type="Proteomes" id="UP000184222"/>
    </source>
</evidence>
<reference evidence="2 3" key="1">
    <citation type="journal article" date="2016" name="Appl. Environ. Microbiol.">
        <title>Whole genome relationships among Francisella bacteria of diverse origin define new species and provide specific regions for detection.</title>
        <authorList>
            <person name="Challacombe J.F."/>
            <person name="Petersen J.M."/>
            <person name="Gallegos-Graves V."/>
            <person name="Hodge D."/>
            <person name="Pillai S."/>
            <person name="Kuske C.R."/>
        </authorList>
    </citation>
    <scope>NUCLEOTIDE SEQUENCE [LARGE SCALE GENOMIC DNA]</scope>
    <source>
        <strain evidence="3">TX07-7310</strain>
    </source>
</reference>
<dbReference type="EMBL" id="CP016796">
    <property type="protein sequence ID" value="API87457.1"/>
    <property type="molecule type" value="Genomic_DNA"/>
</dbReference>
<dbReference type="InterPro" id="IPR012902">
    <property type="entry name" value="N_methyl_site"/>
</dbReference>
<protein>
    <submittedName>
        <fullName evidence="2">Photosystem I protein M (PsaM)</fullName>
    </submittedName>
</protein>
<feature type="transmembrane region" description="Helical" evidence="1">
    <location>
        <begin position="12"/>
        <end position="37"/>
    </location>
</feature>
<dbReference type="STRING" id="573570.F7310_08840"/>
<dbReference type="KEGG" id="frx:F7310_08840"/>
<dbReference type="RefSeq" id="WP_072713238.1">
    <property type="nucleotide sequence ID" value="NZ_CP016796.1"/>
</dbReference>
<sequence length="306" mass="33717">MRLEFKKSMSRGFTLIGLLISTAISMIVVAALISSYITVKNEYNSHKDKTEVEVKELLVKSIIYDFVKDVGFACKFGYFNQDYYDSTADSLDNYFTSNSAITIGQLPFPSGSSFSGALEKDCSGECFQAGTDYIMVKKEESHTELNAINALDTKLSVNSISDISVGDYLLLCNKNSINLVKASSINTSTNIVGLSRAPQSTDYYPGDYVGKYSLEILYIRDTGQKNDDGQNIYSLYVYIKGNSSTGKSYELVRGVQDMQVEYATISNGNVIWNSISTDTAIDTIGYSAIKVSFSVDGRNFSKVVNL</sequence>
<dbReference type="Pfam" id="PF07963">
    <property type="entry name" value="N_methyl"/>
    <property type="match status" value="1"/>
</dbReference>
<keyword evidence="3" id="KW-1185">Reference proteome</keyword>
<organism evidence="2 3">
    <name type="scientific">Francisella uliginis</name>
    <dbReference type="NCBI Taxonomy" id="573570"/>
    <lineage>
        <taxon>Bacteria</taxon>
        <taxon>Pseudomonadati</taxon>
        <taxon>Pseudomonadota</taxon>
        <taxon>Gammaproteobacteria</taxon>
        <taxon>Thiotrichales</taxon>
        <taxon>Francisellaceae</taxon>
        <taxon>Francisella</taxon>
    </lineage>
</organism>
<gene>
    <name evidence="2" type="ORF">F7310_08840</name>
</gene>
<name>A0A1L4BUE4_9GAMM</name>
<proteinExistence type="predicted"/>
<dbReference type="OrthoDB" id="5605424at2"/>
<accession>A0A1L4BUE4</accession>
<evidence type="ECO:0000313" key="2">
    <source>
        <dbReference type="EMBL" id="API87457.1"/>
    </source>
</evidence>
<keyword evidence="1" id="KW-0812">Transmembrane</keyword>
<evidence type="ECO:0000256" key="1">
    <source>
        <dbReference type="SAM" id="Phobius"/>
    </source>
</evidence>
<keyword evidence="1" id="KW-1133">Transmembrane helix</keyword>
<keyword evidence="1" id="KW-0472">Membrane</keyword>
<dbReference type="AlphaFoldDB" id="A0A1L4BUE4"/>
<dbReference type="Proteomes" id="UP000184222">
    <property type="component" value="Chromosome"/>
</dbReference>